<dbReference type="Proteomes" id="UP000321595">
    <property type="component" value="Chromosome"/>
</dbReference>
<dbReference type="OrthoDB" id="9784809at2"/>
<dbReference type="Gene3D" id="2.60.120.10">
    <property type="entry name" value="Jelly Rolls"/>
    <property type="match status" value="1"/>
</dbReference>
<dbReference type="PANTHER" id="PTHR24567:SF74">
    <property type="entry name" value="HTH-TYPE TRANSCRIPTIONAL REGULATOR ARCR"/>
    <property type="match status" value="1"/>
</dbReference>
<dbReference type="InterPro" id="IPR050397">
    <property type="entry name" value="Env_Response_Regulators"/>
</dbReference>
<feature type="domain" description="Cyclic nucleotide-binding" evidence="1">
    <location>
        <begin position="17"/>
        <end position="113"/>
    </location>
</feature>
<dbReference type="PANTHER" id="PTHR24567">
    <property type="entry name" value="CRP FAMILY TRANSCRIPTIONAL REGULATORY PROTEIN"/>
    <property type="match status" value="1"/>
</dbReference>
<dbReference type="SMART" id="SM00100">
    <property type="entry name" value="cNMP"/>
    <property type="match status" value="1"/>
</dbReference>
<gene>
    <name evidence="2" type="ORF">FRD01_02205</name>
</gene>
<dbReference type="KEGG" id="bbae:FRD01_02205"/>
<dbReference type="RefSeq" id="WP_146957232.1">
    <property type="nucleotide sequence ID" value="NZ_CP042467.1"/>
</dbReference>
<dbReference type="CDD" id="cd00038">
    <property type="entry name" value="CAP_ED"/>
    <property type="match status" value="1"/>
</dbReference>
<keyword evidence="3" id="KW-1185">Reference proteome</keyword>
<dbReference type="PROSITE" id="PS50042">
    <property type="entry name" value="CNMP_BINDING_3"/>
    <property type="match status" value="1"/>
</dbReference>
<reference evidence="2 3" key="1">
    <citation type="submission" date="2019-08" db="EMBL/GenBank/DDBJ databases">
        <authorList>
            <person name="Liang Q."/>
        </authorList>
    </citation>
    <scope>NUCLEOTIDE SEQUENCE [LARGE SCALE GENOMIC DNA]</scope>
    <source>
        <strain evidence="2 3">V1718</strain>
    </source>
</reference>
<evidence type="ECO:0000259" key="1">
    <source>
        <dbReference type="PROSITE" id="PS50042"/>
    </source>
</evidence>
<name>A0A5B8XLT8_9DELT</name>
<dbReference type="EMBL" id="CP042467">
    <property type="protein sequence ID" value="QED26091.1"/>
    <property type="molecule type" value="Genomic_DNA"/>
</dbReference>
<organism evidence="2 3">
    <name type="scientific">Microvenator marinus</name>
    <dbReference type="NCBI Taxonomy" id="2600177"/>
    <lineage>
        <taxon>Bacteria</taxon>
        <taxon>Deltaproteobacteria</taxon>
        <taxon>Bradymonadales</taxon>
        <taxon>Microvenatoraceae</taxon>
        <taxon>Microvenator</taxon>
    </lineage>
</organism>
<evidence type="ECO:0000313" key="2">
    <source>
        <dbReference type="EMBL" id="QED26091.1"/>
    </source>
</evidence>
<dbReference type="AlphaFoldDB" id="A0A5B8XLT8"/>
<dbReference type="InterPro" id="IPR018490">
    <property type="entry name" value="cNMP-bd_dom_sf"/>
</dbReference>
<dbReference type="SUPFAM" id="SSF51206">
    <property type="entry name" value="cAMP-binding domain-like"/>
    <property type="match status" value="1"/>
</dbReference>
<accession>A0A5B8XLT8</accession>
<sequence>MATKGKDSEKGVTSCAAGTVLFKEGETGTKMYVIKSGRIRMSKRVFDTDVTVEELGAGDFCGEIALLNEQPRPTTATVLADATVIQVDAAQFENMIRSNSDIAVRMLKKMSQRLIQSQFRLSNFALRTTKGRLLHQLRAESSVAGGKPSPIPDNLVDVLGLELGEIKVLLSEFVKDDLISIDKRGFFTITDPVAFDRYLKYLELNDHFEFRN</sequence>
<evidence type="ECO:0000313" key="3">
    <source>
        <dbReference type="Proteomes" id="UP000321595"/>
    </source>
</evidence>
<protein>
    <submittedName>
        <fullName evidence="2">Crp/Fnr family transcriptional regulator</fullName>
    </submittedName>
</protein>
<dbReference type="Pfam" id="PF00027">
    <property type="entry name" value="cNMP_binding"/>
    <property type="match status" value="1"/>
</dbReference>
<proteinExistence type="predicted"/>
<dbReference type="GO" id="GO:0005829">
    <property type="term" value="C:cytosol"/>
    <property type="evidence" value="ECO:0007669"/>
    <property type="project" value="TreeGrafter"/>
</dbReference>
<dbReference type="InterPro" id="IPR014710">
    <property type="entry name" value="RmlC-like_jellyroll"/>
</dbReference>
<dbReference type="InterPro" id="IPR000595">
    <property type="entry name" value="cNMP-bd_dom"/>
</dbReference>
<dbReference type="GO" id="GO:0003700">
    <property type="term" value="F:DNA-binding transcription factor activity"/>
    <property type="evidence" value="ECO:0007669"/>
    <property type="project" value="TreeGrafter"/>
</dbReference>